<dbReference type="RefSeq" id="WP_149815183.1">
    <property type="nucleotide sequence ID" value="NZ_VUOA01000003.1"/>
</dbReference>
<dbReference type="PANTHER" id="PTHR43685:SF11">
    <property type="entry name" value="GLYCOSYLTRANSFERASE TAGX-RELATED"/>
    <property type="match status" value="1"/>
</dbReference>
<keyword evidence="3" id="KW-1185">Reference proteome</keyword>
<dbReference type="Gene3D" id="3.90.550.10">
    <property type="entry name" value="Spore Coat Polysaccharide Biosynthesis Protein SpsA, Chain A"/>
    <property type="match status" value="1"/>
</dbReference>
<comment type="caution">
    <text evidence="2">The sequence shown here is derived from an EMBL/GenBank/DDBJ whole genome shotgun (WGS) entry which is preliminary data.</text>
</comment>
<dbReference type="InterPro" id="IPR029044">
    <property type="entry name" value="Nucleotide-diphossugar_trans"/>
</dbReference>
<dbReference type="OrthoDB" id="9794124at2"/>
<dbReference type="InterPro" id="IPR001173">
    <property type="entry name" value="Glyco_trans_2-like"/>
</dbReference>
<dbReference type="SUPFAM" id="SSF53448">
    <property type="entry name" value="Nucleotide-diphospho-sugar transferases"/>
    <property type="match status" value="1"/>
</dbReference>
<dbReference type="InterPro" id="IPR050834">
    <property type="entry name" value="Glycosyltransf_2"/>
</dbReference>
<evidence type="ECO:0000313" key="3">
    <source>
        <dbReference type="Proteomes" id="UP000323142"/>
    </source>
</evidence>
<gene>
    <name evidence="2" type="ORF">F0L46_01135</name>
</gene>
<dbReference type="AlphaFoldDB" id="A0A5B2W222"/>
<evidence type="ECO:0000259" key="1">
    <source>
        <dbReference type="Pfam" id="PF00535"/>
    </source>
</evidence>
<feature type="domain" description="Glycosyltransferase 2-like" evidence="1">
    <location>
        <begin position="21"/>
        <end position="122"/>
    </location>
</feature>
<dbReference type="CDD" id="cd00761">
    <property type="entry name" value="Glyco_tranf_GTA_type"/>
    <property type="match status" value="1"/>
</dbReference>
<reference evidence="2 3" key="2">
    <citation type="submission" date="2019-09" db="EMBL/GenBank/DDBJ databases">
        <authorList>
            <person name="Jin C."/>
        </authorList>
    </citation>
    <scope>NUCLEOTIDE SEQUENCE [LARGE SCALE GENOMIC DNA]</scope>
    <source>
        <strain evidence="2 3">BN140002</strain>
    </source>
</reference>
<dbReference type="GO" id="GO:0016740">
    <property type="term" value="F:transferase activity"/>
    <property type="evidence" value="ECO:0007669"/>
    <property type="project" value="UniProtKB-KW"/>
</dbReference>
<evidence type="ECO:0000313" key="2">
    <source>
        <dbReference type="EMBL" id="KAA2244279.1"/>
    </source>
</evidence>
<dbReference type="Pfam" id="PF00535">
    <property type="entry name" value="Glycos_transf_2"/>
    <property type="match status" value="1"/>
</dbReference>
<reference evidence="2 3" key="1">
    <citation type="submission" date="2019-09" db="EMBL/GenBank/DDBJ databases">
        <title>Salinarimonas rosea gen. nov., sp. nov., a new member of the a-2 subgroup of the Proteobacteria.</title>
        <authorList>
            <person name="Liu J."/>
        </authorList>
    </citation>
    <scope>NUCLEOTIDE SEQUENCE [LARGE SCALE GENOMIC DNA]</scope>
    <source>
        <strain evidence="2 3">BN140002</strain>
    </source>
</reference>
<dbReference type="PANTHER" id="PTHR43685">
    <property type="entry name" value="GLYCOSYLTRANSFERASE"/>
    <property type="match status" value="1"/>
</dbReference>
<keyword evidence="2" id="KW-0808">Transferase</keyword>
<dbReference type="Proteomes" id="UP000323142">
    <property type="component" value="Unassembled WGS sequence"/>
</dbReference>
<accession>A0A5B2W222</accession>
<proteinExistence type="predicted"/>
<organism evidence="2 3">
    <name type="scientific">Salinarimonas soli</name>
    <dbReference type="NCBI Taxonomy" id="1638099"/>
    <lineage>
        <taxon>Bacteria</taxon>
        <taxon>Pseudomonadati</taxon>
        <taxon>Pseudomonadota</taxon>
        <taxon>Alphaproteobacteria</taxon>
        <taxon>Hyphomicrobiales</taxon>
        <taxon>Salinarimonadaceae</taxon>
        <taxon>Salinarimonas</taxon>
    </lineage>
</organism>
<dbReference type="EMBL" id="VUOA01000003">
    <property type="protein sequence ID" value="KAA2244279.1"/>
    <property type="molecule type" value="Genomic_DNA"/>
</dbReference>
<protein>
    <submittedName>
        <fullName evidence="2">Glycosyltransferase</fullName>
    </submittedName>
</protein>
<sequence>MIVIASATSRAGEMTVDSLVSVVVPVYNRGTELLAAVDSVLKQSYTSIEIVVVDDGSTIDIGALVRDAFPDAPIRVVRQANAGAGAARNRGIDEARGVYTAFLDSDDVWLPWHLENAVGLLAGKRPAEGTCAAFAPIIADRGGDCSLVRPHRAPRAGENLSTYLMCDRGFVPTSTLVLPTEFARRVRYEPIARYGDDTDFAIRLHLAGCTFVMCEQPGALVYDQNGSERLSLSRYEIADFRWLENIKDSIPRSAYLGYRGWHVAKMVARTKPWMAARMFAVAVAGRAYRPTLAVAIAAQIMLPARLYRKVSDLIISRLHVSRL</sequence>
<name>A0A5B2W222_9HYPH</name>